<name>A0ABS1WC09_9GAMM</name>
<dbReference type="EMBL" id="JADWVN010000018">
    <property type="protein sequence ID" value="MBL7526887.1"/>
    <property type="molecule type" value="Genomic_DNA"/>
</dbReference>
<comment type="caution">
    <text evidence="6">The sequence shown here is derived from an EMBL/GenBank/DDBJ whole genome shotgun (WGS) entry which is preliminary data.</text>
</comment>
<comment type="similarity">
    <text evidence="1">Belongs to the archease family.</text>
</comment>
<proteinExistence type="inferred from homology"/>
<evidence type="ECO:0000256" key="3">
    <source>
        <dbReference type="ARBA" id="ARBA00022723"/>
    </source>
</evidence>
<dbReference type="InterPro" id="IPR023572">
    <property type="entry name" value="Archease_dom"/>
</dbReference>
<dbReference type="Pfam" id="PF01951">
    <property type="entry name" value="Archease"/>
    <property type="match status" value="1"/>
</dbReference>
<dbReference type="Proteomes" id="UP000809910">
    <property type="component" value="Unassembled WGS sequence"/>
</dbReference>
<protein>
    <submittedName>
        <fullName evidence="6">Archease</fullName>
    </submittedName>
</protein>
<evidence type="ECO:0000256" key="2">
    <source>
        <dbReference type="ARBA" id="ARBA00022694"/>
    </source>
</evidence>
<evidence type="ECO:0000313" key="7">
    <source>
        <dbReference type="Proteomes" id="UP000809910"/>
    </source>
</evidence>
<feature type="domain" description="Archease" evidence="5">
    <location>
        <begin position="7"/>
        <end position="140"/>
    </location>
</feature>
<evidence type="ECO:0000313" key="6">
    <source>
        <dbReference type="EMBL" id="MBL7526887.1"/>
    </source>
</evidence>
<evidence type="ECO:0000256" key="4">
    <source>
        <dbReference type="ARBA" id="ARBA00022837"/>
    </source>
</evidence>
<organism evidence="6 7">
    <name type="scientific">Legionella bononiensis</name>
    <dbReference type="NCBI Taxonomy" id="2793102"/>
    <lineage>
        <taxon>Bacteria</taxon>
        <taxon>Pseudomonadati</taxon>
        <taxon>Pseudomonadota</taxon>
        <taxon>Gammaproteobacteria</taxon>
        <taxon>Legionellales</taxon>
        <taxon>Legionellaceae</taxon>
        <taxon>Legionella</taxon>
    </lineage>
</organism>
<sequence>MTVKKRWEHFTHDADIGVRGIGPTLADAFEMGALALTHVITDSHLIKPDSIFHVVCQAPDIEILFVDWLNTVIYYMDIHNMLFCEFQVTIKNHGLEAIIKGEVVDRERHHPAVEVKGATYTELNVFYDHDVWTAQCIVDV</sequence>
<accession>A0ABS1WC09</accession>
<evidence type="ECO:0000259" key="5">
    <source>
        <dbReference type="Pfam" id="PF01951"/>
    </source>
</evidence>
<dbReference type="PANTHER" id="PTHR12682:SF11">
    <property type="entry name" value="PROTEIN ARCHEASE"/>
    <property type="match status" value="1"/>
</dbReference>
<keyword evidence="4" id="KW-0106">Calcium</keyword>
<keyword evidence="3" id="KW-0479">Metal-binding</keyword>
<dbReference type="SUPFAM" id="SSF69819">
    <property type="entry name" value="MTH1598-like"/>
    <property type="match status" value="1"/>
</dbReference>
<dbReference type="Gene3D" id="3.55.10.10">
    <property type="entry name" value="Archease domain"/>
    <property type="match status" value="1"/>
</dbReference>
<gene>
    <name evidence="6" type="ORF">I5282_09925</name>
</gene>
<reference evidence="6 7" key="1">
    <citation type="submission" date="2020-12" db="EMBL/GenBank/DDBJ databases">
        <title>WGS of Legionella: environmental sample.</title>
        <authorList>
            <person name="Cristino S."/>
            <person name="Girolamini L."/>
            <person name="Salaris S."/>
            <person name="Pascale M.R."/>
            <person name="Mazzotta M."/>
            <person name="Orsini M."/>
            <person name="Grottola A."/>
        </authorList>
    </citation>
    <scope>NUCLEOTIDE SEQUENCE [LARGE SCALE GENOMIC DNA]</scope>
    <source>
        <strain evidence="6 7">30cs62</strain>
    </source>
</reference>
<evidence type="ECO:0000256" key="1">
    <source>
        <dbReference type="ARBA" id="ARBA00007963"/>
    </source>
</evidence>
<dbReference type="RefSeq" id="WP_203113379.1">
    <property type="nucleotide sequence ID" value="NZ_JADWVN010000018.1"/>
</dbReference>
<dbReference type="PANTHER" id="PTHR12682">
    <property type="entry name" value="ARCHEASE"/>
    <property type="match status" value="1"/>
</dbReference>
<dbReference type="InterPro" id="IPR036820">
    <property type="entry name" value="Archease_dom_sf"/>
</dbReference>
<keyword evidence="7" id="KW-1185">Reference proteome</keyword>
<dbReference type="InterPro" id="IPR002804">
    <property type="entry name" value="Archease"/>
</dbReference>
<keyword evidence="2" id="KW-0819">tRNA processing</keyword>